<evidence type="ECO:0000313" key="1">
    <source>
        <dbReference type="EMBL" id="RAY15084.1"/>
    </source>
</evidence>
<dbReference type="RefSeq" id="WP_111865396.1">
    <property type="nucleotide sequence ID" value="NZ_QLYX01000004.1"/>
</dbReference>
<dbReference type="Proteomes" id="UP000251891">
    <property type="component" value="Unassembled WGS sequence"/>
</dbReference>
<name>A0A365H7J0_9ACTN</name>
<accession>A0A365H7J0</accession>
<keyword evidence="2" id="KW-1185">Reference proteome</keyword>
<sequence>MPISIEATATSTASPEAIFRHVAVAEAWNVWGRLPGKARRERPGVGEPDGVGAVRAIWPAREEVVAYDPPRHYAYRLLRGLPVREYRADVRLESRDGGGTLVRWQGRVEPLIPGTAPLIRRLFTRVLTRLATGVAAHSTTCGPDCPAYSAP</sequence>
<dbReference type="InterPro" id="IPR023393">
    <property type="entry name" value="START-like_dom_sf"/>
</dbReference>
<dbReference type="CDD" id="cd07821">
    <property type="entry name" value="PYR_PYL_RCAR_like"/>
    <property type="match status" value="1"/>
</dbReference>
<dbReference type="Gene3D" id="3.30.530.20">
    <property type="match status" value="1"/>
</dbReference>
<dbReference type="SUPFAM" id="SSF55961">
    <property type="entry name" value="Bet v1-like"/>
    <property type="match status" value="1"/>
</dbReference>
<dbReference type="EMBL" id="QLYX01000004">
    <property type="protein sequence ID" value="RAY15084.1"/>
    <property type="molecule type" value="Genomic_DNA"/>
</dbReference>
<evidence type="ECO:0000313" key="2">
    <source>
        <dbReference type="Proteomes" id="UP000251891"/>
    </source>
</evidence>
<reference evidence="1 2" key="1">
    <citation type="submission" date="2018-06" db="EMBL/GenBank/DDBJ databases">
        <title>Actinomadura craniellae sp. nov. isolated from marine sponge Craniella sp.</title>
        <authorList>
            <person name="Li L."/>
            <person name="Xu Q.H."/>
            <person name="Lin H.W."/>
            <person name="Lu Y.H."/>
        </authorList>
    </citation>
    <scope>NUCLEOTIDE SEQUENCE [LARGE SCALE GENOMIC DNA]</scope>
    <source>
        <strain evidence="1 2">LHW63021</strain>
    </source>
</reference>
<comment type="caution">
    <text evidence="1">The sequence shown here is derived from an EMBL/GenBank/DDBJ whole genome shotgun (WGS) entry which is preliminary data.</text>
</comment>
<protein>
    <submittedName>
        <fullName evidence="1">SRPBCC family protein</fullName>
    </submittedName>
</protein>
<dbReference type="InterPro" id="IPR019587">
    <property type="entry name" value="Polyketide_cyclase/dehydratase"/>
</dbReference>
<proteinExistence type="predicted"/>
<dbReference type="Pfam" id="PF10604">
    <property type="entry name" value="Polyketide_cyc2"/>
    <property type="match status" value="1"/>
</dbReference>
<dbReference type="OrthoDB" id="5185789at2"/>
<dbReference type="AlphaFoldDB" id="A0A365H7J0"/>
<organism evidence="1 2">
    <name type="scientific">Actinomadura craniellae</name>
    <dbReference type="NCBI Taxonomy" id="2231787"/>
    <lineage>
        <taxon>Bacteria</taxon>
        <taxon>Bacillati</taxon>
        <taxon>Actinomycetota</taxon>
        <taxon>Actinomycetes</taxon>
        <taxon>Streptosporangiales</taxon>
        <taxon>Thermomonosporaceae</taxon>
        <taxon>Actinomadura</taxon>
    </lineage>
</organism>
<gene>
    <name evidence="1" type="ORF">DPM19_10140</name>
</gene>